<evidence type="ECO:0000256" key="4">
    <source>
        <dbReference type="ARBA" id="ARBA00023288"/>
    </source>
</evidence>
<dbReference type="SUPFAM" id="SSF141488">
    <property type="entry name" value="YdhA-like"/>
    <property type="match status" value="1"/>
</dbReference>
<gene>
    <name evidence="6" type="ORF">HQ394_13685</name>
</gene>
<evidence type="ECO:0000313" key="7">
    <source>
        <dbReference type="Proteomes" id="UP000516369"/>
    </source>
</evidence>
<dbReference type="AlphaFoldDB" id="A0A7H1N6J0"/>
<keyword evidence="4" id="KW-0449">Lipoprotein</keyword>
<protein>
    <submittedName>
        <fullName evidence="6">MliC family protein</fullName>
    </submittedName>
</protein>
<organism evidence="6 7">
    <name type="scientific">Defluviicoccus vanus</name>
    <dbReference type="NCBI Taxonomy" id="111831"/>
    <lineage>
        <taxon>Bacteria</taxon>
        <taxon>Pseudomonadati</taxon>
        <taxon>Pseudomonadota</taxon>
        <taxon>Alphaproteobacteria</taxon>
        <taxon>Rhodospirillales</taxon>
        <taxon>Rhodospirillaceae</taxon>
        <taxon>Defluviicoccus</taxon>
    </lineage>
</organism>
<dbReference type="Pfam" id="PF09864">
    <property type="entry name" value="MliC"/>
    <property type="match status" value="1"/>
</dbReference>
<evidence type="ECO:0000256" key="1">
    <source>
        <dbReference type="ARBA" id="ARBA00022729"/>
    </source>
</evidence>
<proteinExistence type="predicted"/>
<evidence type="ECO:0000259" key="5">
    <source>
        <dbReference type="Pfam" id="PF09864"/>
    </source>
</evidence>
<sequence>MIRSTFLCEDGRDLVVTFYTADPVRVVIVAGRRTIELPQALSASGARYSDGVTTFWNKGDQALFEWANGATHCRVRH</sequence>
<dbReference type="EMBL" id="CP053923">
    <property type="protein sequence ID" value="QNT71326.1"/>
    <property type="molecule type" value="Genomic_DNA"/>
</dbReference>
<keyword evidence="7" id="KW-1185">Reference proteome</keyword>
<dbReference type="InterPro" id="IPR036328">
    <property type="entry name" value="MliC_sf"/>
</dbReference>
<name>A0A7H1N6J0_9PROT</name>
<feature type="domain" description="C-type lysozyme inhibitor" evidence="5">
    <location>
        <begin position="6"/>
        <end position="70"/>
    </location>
</feature>
<keyword evidence="2" id="KW-0472">Membrane</keyword>
<keyword evidence="3" id="KW-0564">Palmitate</keyword>
<evidence type="ECO:0000256" key="2">
    <source>
        <dbReference type="ARBA" id="ARBA00023136"/>
    </source>
</evidence>
<dbReference type="KEGG" id="dvn:HQ394_13685"/>
<dbReference type="Gene3D" id="2.40.128.200">
    <property type="match status" value="1"/>
</dbReference>
<accession>A0A7H1N6J0</accession>
<keyword evidence="1" id="KW-0732">Signal</keyword>
<evidence type="ECO:0000256" key="3">
    <source>
        <dbReference type="ARBA" id="ARBA00023139"/>
    </source>
</evidence>
<dbReference type="Proteomes" id="UP000516369">
    <property type="component" value="Chromosome"/>
</dbReference>
<dbReference type="InterPro" id="IPR018660">
    <property type="entry name" value="MliC"/>
</dbReference>
<reference evidence="6 7" key="1">
    <citation type="submission" date="2020-05" db="EMBL/GenBank/DDBJ databases">
        <title>Complete closed genome sequence of Defluviicoccus vanus.</title>
        <authorList>
            <person name="Bessarab I."/>
            <person name="Arumugam K."/>
            <person name="Maszenan A.M."/>
            <person name="Seviour R.J."/>
            <person name="Williams R.B."/>
        </authorList>
    </citation>
    <scope>NUCLEOTIDE SEQUENCE [LARGE SCALE GENOMIC DNA]</scope>
    <source>
        <strain evidence="6 7">Ben 114</strain>
    </source>
</reference>
<evidence type="ECO:0000313" key="6">
    <source>
        <dbReference type="EMBL" id="QNT71326.1"/>
    </source>
</evidence>